<dbReference type="Pfam" id="PF21365">
    <property type="entry name" value="Glyco_hydro_31_3rd"/>
    <property type="match status" value="1"/>
</dbReference>
<dbReference type="InterPro" id="IPR000322">
    <property type="entry name" value="Glyco_hydro_31_TIM"/>
</dbReference>
<comment type="caution">
    <text evidence="7">The sequence shown here is derived from an EMBL/GenBank/DDBJ whole genome shotgun (WGS) entry which is preliminary data.</text>
</comment>
<dbReference type="PANTHER" id="PTHR43863:SF2">
    <property type="entry name" value="MALTASE-GLUCOAMYLASE"/>
    <property type="match status" value="1"/>
</dbReference>
<reference evidence="7 8" key="1">
    <citation type="submission" date="2019-03" db="EMBL/GenBank/DDBJ databases">
        <title>Genomics of glacier-inhabiting Cryobacterium strains.</title>
        <authorList>
            <person name="Liu Q."/>
            <person name="Xin Y.-H."/>
        </authorList>
    </citation>
    <scope>NUCLEOTIDE SEQUENCE [LARGE SCALE GENOMIC DNA]</scope>
    <source>
        <strain evidence="7 8">CGMCC 1.10440</strain>
    </source>
</reference>
<dbReference type="Gene3D" id="3.20.20.80">
    <property type="entry name" value="Glycosidases"/>
    <property type="match status" value="1"/>
</dbReference>
<evidence type="ECO:0000259" key="4">
    <source>
        <dbReference type="Pfam" id="PF13802"/>
    </source>
</evidence>
<dbReference type="InterPro" id="IPR048395">
    <property type="entry name" value="Glyco_hydro_31_C"/>
</dbReference>
<evidence type="ECO:0000256" key="1">
    <source>
        <dbReference type="ARBA" id="ARBA00007806"/>
    </source>
</evidence>
<sequence length="736" mass="82204">MIRHNPPGRGHAYRPSLDQRDPVQPEAGEQVTLGVLVSQAAGVPVVELDVNGRIMAMDAHRLDTADSGLVLGDAGGHLAAAAEAGEDTGGLDAWQVMVGPFATGDRVRYRFRSADARETTSWFALPIGSWERSGGRLVVEGAEGHVAPTSVQWLVVDGKPVRARFALTLSAGEHIVGLGERFHSLDQRGWAVDATVFEQYCDQGVRTYLPVPFAHVVGGDGWGFHVDTTRRVWFDIGKQDAGMLRIEVLVDPDDPQVTLRLWDGSPADVLSGFFDVVGKPARIPDWAYRPWISSNEWNTQERVESEVARSLEEGIPVGAIVIEAWSDEGTIHIWRDAQYTPRHDGEPLRYQDFTFPPDGAWPDPKGMIDRLHAQGVKVILWQIPVVPDHDIENDEQLVADRVALQERGFAVLEEDGSPYRNRGWWFPRALLPDFTRPEVREWWTEKRRYLLEEMGVDGFKTDGGEHTWGDELRFGDGTRGDLTNNRYPNLYAQAFHELLKRAGTDGLTFSRAGHAGAGSFPGHWAGDERSTWEAFRASVTAGLTAGASGIFSWSWDHGGFSGELPSAELYLRTGAMAVFSPIMQYHAEFNHHRVPSHDRTPWNIAEQSGDPRVLDVYRGLTELRERLVPYLIEQAKLGTENSKPLLRALFFDHPHDERVWEFPLQYLLGDDLLVSPVTEPGATEWSTYLPEGEWVDAWTGQSHTGGRVVTRAVPIEEIPVYVRVSSWEKLRGVFTP</sequence>
<dbReference type="InterPro" id="IPR051816">
    <property type="entry name" value="Glycosyl_Hydrolase_31"/>
</dbReference>
<dbReference type="Gene3D" id="2.60.40.1180">
    <property type="entry name" value="Golgi alpha-mannosidase II"/>
    <property type="match status" value="1"/>
</dbReference>
<keyword evidence="2" id="KW-0326">Glycosidase</keyword>
<dbReference type="Pfam" id="PF13802">
    <property type="entry name" value="Gal_mutarotas_2"/>
    <property type="match status" value="1"/>
</dbReference>
<dbReference type="InterPro" id="IPR025887">
    <property type="entry name" value="Glyco_hydro_31_N_dom"/>
</dbReference>
<evidence type="ECO:0000313" key="7">
    <source>
        <dbReference type="EMBL" id="TFB79176.1"/>
    </source>
</evidence>
<feature type="domain" description="1,3-alpha-isomaltosidase-like N-terminal" evidence="6">
    <location>
        <begin position="8"/>
        <end position="112"/>
    </location>
</feature>
<dbReference type="SUPFAM" id="SSF51445">
    <property type="entry name" value="(Trans)glycosidases"/>
    <property type="match status" value="1"/>
</dbReference>
<dbReference type="EMBL" id="SOFI01000003">
    <property type="protein sequence ID" value="TFB79176.1"/>
    <property type="molecule type" value="Genomic_DNA"/>
</dbReference>
<feature type="domain" description="Glycosyl hydrolase family 31 C-terminal" evidence="5">
    <location>
        <begin position="643"/>
        <end position="723"/>
    </location>
</feature>
<feature type="domain" description="Glycoside hydrolase family 31 TIM barrel" evidence="3">
    <location>
        <begin position="281"/>
        <end position="632"/>
    </location>
</feature>
<feature type="domain" description="Glycoside hydrolase family 31 N-terminal" evidence="4">
    <location>
        <begin position="156"/>
        <end position="235"/>
    </location>
</feature>
<evidence type="ECO:0000313" key="8">
    <source>
        <dbReference type="Proteomes" id="UP000298488"/>
    </source>
</evidence>
<evidence type="ECO:0000256" key="2">
    <source>
        <dbReference type="RuleBase" id="RU361185"/>
    </source>
</evidence>
<dbReference type="InterPro" id="IPR011013">
    <property type="entry name" value="Gal_mutarotase_sf_dom"/>
</dbReference>
<dbReference type="PANTHER" id="PTHR43863">
    <property type="entry name" value="HYDROLASE, PUTATIVE (AFU_ORTHOLOGUE AFUA_1G03140)-RELATED"/>
    <property type="match status" value="1"/>
</dbReference>
<dbReference type="InterPro" id="IPR013783">
    <property type="entry name" value="Ig-like_fold"/>
</dbReference>
<dbReference type="GO" id="GO:0004553">
    <property type="term" value="F:hydrolase activity, hydrolyzing O-glycosyl compounds"/>
    <property type="evidence" value="ECO:0007669"/>
    <property type="project" value="InterPro"/>
</dbReference>
<evidence type="ECO:0000259" key="6">
    <source>
        <dbReference type="Pfam" id="PF21568"/>
    </source>
</evidence>
<dbReference type="InterPro" id="IPR013780">
    <property type="entry name" value="Glyco_hydro_b"/>
</dbReference>
<dbReference type="CDD" id="cd06597">
    <property type="entry name" value="GH31_transferase_CtsY"/>
    <property type="match status" value="1"/>
</dbReference>
<dbReference type="RefSeq" id="WP_104095056.1">
    <property type="nucleotide sequence ID" value="NZ_JACHBP010000001.1"/>
</dbReference>
<dbReference type="GO" id="GO:0005975">
    <property type="term" value="P:carbohydrate metabolic process"/>
    <property type="evidence" value="ECO:0007669"/>
    <property type="project" value="InterPro"/>
</dbReference>
<protein>
    <submittedName>
        <fullName evidence="7">Glycoside hydrolase family 31</fullName>
    </submittedName>
</protein>
<dbReference type="SUPFAM" id="SSF74650">
    <property type="entry name" value="Galactose mutarotase-like"/>
    <property type="match status" value="1"/>
</dbReference>
<gene>
    <name evidence="7" type="ORF">E3N84_03355</name>
</gene>
<name>A0A4R8VA02_9MICO</name>
<dbReference type="Pfam" id="PF01055">
    <property type="entry name" value="Glyco_hydro_31_2nd"/>
    <property type="match status" value="1"/>
</dbReference>
<dbReference type="Pfam" id="PF21568">
    <property type="entry name" value="AIMA-like_N"/>
    <property type="match status" value="1"/>
</dbReference>
<evidence type="ECO:0000259" key="5">
    <source>
        <dbReference type="Pfam" id="PF21365"/>
    </source>
</evidence>
<dbReference type="CDD" id="cd14752">
    <property type="entry name" value="GH31_N"/>
    <property type="match status" value="1"/>
</dbReference>
<evidence type="ECO:0000259" key="3">
    <source>
        <dbReference type="Pfam" id="PF01055"/>
    </source>
</evidence>
<proteinExistence type="inferred from homology"/>
<dbReference type="OrthoDB" id="176168at2"/>
<keyword evidence="2 7" id="KW-0378">Hydrolase</keyword>
<dbReference type="AlphaFoldDB" id="A0A4R8VA02"/>
<keyword evidence="8" id="KW-1185">Reference proteome</keyword>
<dbReference type="SUPFAM" id="SSF51011">
    <property type="entry name" value="Glycosyl hydrolase domain"/>
    <property type="match status" value="1"/>
</dbReference>
<dbReference type="GO" id="GO:0030246">
    <property type="term" value="F:carbohydrate binding"/>
    <property type="evidence" value="ECO:0007669"/>
    <property type="project" value="InterPro"/>
</dbReference>
<dbReference type="Proteomes" id="UP000298488">
    <property type="component" value="Unassembled WGS sequence"/>
</dbReference>
<dbReference type="Gene3D" id="2.60.40.10">
    <property type="entry name" value="Immunoglobulins"/>
    <property type="match status" value="1"/>
</dbReference>
<dbReference type="Gene3D" id="2.60.40.1760">
    <property type="entry name" value="glycosyl hydrolase (family 31)"/>
    <property type="match status" value="1"/>
</dbReference>
<comment type="similarity">
    <text evidence="1 2">Belongs to the glycosyl hydrolase 31 family.</text>
</comment>
<dbReference type="InterPro" id="IPR048488">
    <property type="entry name" value="AIMA-like_N"/>
</dbReference>
<accession>A0A4R8VA02</accession>
<dbReference type="InterPro" id="IPR017853">
    <property type="entry name" value="GH"/>
</dbReference>
<organism evidence="7 8">
    <name type="scientific">Terrimesophilobacter mesophilus</name>
    <dbReference type="NCBI Taxonomy" id="433647"/>
    <lineage>
        <taxon>Bacteria</taxon>
        <taxon>Bacillati</taxon>
        <taxon>Actinomycetota</taxon>
        <taxon>Actinomycetes</taxon>
        <taxon>Micrococcales</taxon>
        <taxon>Microbacteriaceae</taxon>
        <taxon>Terrimesophilobacter</taxon>
    </lineage>
</organism>